<sequence length="298" mass="31163">MKNTLCSLLTLALFSWVTACKGGDSSGKAGASDAGAETAAAAGRTLTVKGSDTMVLLGQRWAETFMKKDPSMRIQVTGGGSGTGIAALVNGTTDIAMSSRAIKPAEAQQVQSRHKAEAQETAVARDGVTFYVHESNPVRALSLEDLRAIYLGDVKNWKQVGGADAPIVVYSRENSSGTYVFVKEAVLKGEDFAPEALTLPGTAAVVNAVSKEKNGIGFGGAAYGKGIRELAVKVGADEVAPSQENIQSGRYPLSRDLFFYTRGAPSGAAKAFMDFALSAEGQGIVSQVGYFPVKPKQQ</sequence>
<proteinExistence type="inferred from homology"/>
<dbReference type="EMBL" id="JABBJJ010000090">
    <property type="protein sequence ID" value="NMO17175.1"/>
    <property type="molecule type" value="Genomic_DNA"/>
</dbReference>
<comment type="function">
    <text evidence="4">Involved in the system for phosphate transport across the cytoplasmic membrane.</text>
</comment>
<accession>A0A848LHD1</accession>
<dbReference type="NCBIfam" id="TIGR02136">
    <property type="entry name" value="ptsS_2"/>
    <property type="match status" value="1"/>
</dbReference>
<dbReference type="InterPro" id="IPR050811">
    <property type="entry name" value="Phosphate_ABC_transporter"/>
</dbReference>
<dbReference type="CDD" id="cd13653">
    <property type="entry name" value="PBP2_phosphate_like_1"/>
    <property type="match status" value="1"/>
</dbReference>
<name>A0A848LHD1_9BACT</name>
<dbReference type="AlphaFoldDB" id="A0A848LHD1"/>
<dbReference type="PROSITE" id="PS51257">
    <property type="entry name" value="PROKAR_LIPOPROTEIN"/>
    <property type="match status" value="1"/>
</dbReference>
<keyword evidence="7" id="KW-1185">Reference proteome</keyword>
<keyword evidence="4" id="KW-0592">Phosphate transport</keyword>
<evidence type="ECO:0000256" key="2">
    <source>
        <dbReference type="ARBA" id="ARBA00022448"/>
    </source>
</evidence>
<reference evidence="6 7" key="1">
    <citation type="submission" date="2020-04" db="EMBL/GenBank/DDBJ databases">
        <title>Draft genome of Pyxidicoccus fallax type strain.</title>
        <authorList>
            <person name="Whitworth D.E."/>
        </authorList>
    </citation>
    <scope>NUCLEOTIDE SEQUENCE [LARGE SCALE GENOMIC DNA]</scope>
    <source>
        <strain evidence="6 7">DSM 14698</strain>
    </source>
</reference>
<feature type="signal peptide" evidence="4">
    <location>
        <begin position="1"/>
        <end position="21"/>
    </location>
</feature>
<organism evidence="6 7">
    <name type="scientific">Pyxidicoccus fallax</name>
    <dbReference type="NCBI Taxonomy" id="394095"/>
    <lineage>
        <taxon>Bacteria</taxon>
        <taxon>Pseudomonadati</taxon>
        <taxon>Myxococcota</taxon>
        <taxon>Myxococcia</taxon>
        <taxon>Myxococcales</taxon>
        <taxon>Cystobacterineae</taxon>
        <taxon>Myxococcaceae</taxon>
        <taxon>Pyxidicoccus</taxon>
    </lineage>
</organism>
<keyword evidence="2 4" id="KW-0813">Transport</keyword>
<dbReference type="Proteomes" id="UP000518300">
    <property type="component" value="Unassembled WGS sequence"/>
</dbReference>
<evidence type="ECO:0000259" key="5">
    <source>
        <dbReference type="Pfam" id="PF12849"/>
    </source>
</evidence>
<feature type="domain" description="PBP" evidence="5">
    <location>
        <begin position="37"/>
        <end position="280"/>
    </location>
</feature>
<evidence type="ECO:0000256" key="4">
    <source>
        <dbReference type="RuleBase" id="RU367119"/>
    </source>
</evidence>
<comment type="similarity">
    <text evidence="1 4">Belongs to the PstS family.</text>
</comment>
<dbReference type="InterPro" id="IPR011862">
    <property type="entry name" value="Phos-bd"/>
</dbReference>
<gene>
    <name evidence="6" type="ORF">HG543_20250</name>
</gene>
<protein>
    <recommendedName>
        <fullName evidence="4">Phosphate-binding protein</fullName>
    </recommendedName>
</protein>
<dbReference type="Pfam" id="PF12849">
    <property type="entry name" value="PBP_like_2"/>
    <property type="match status" value="1"/>
</dbReference>
<feature type="chain" id="PRO_5033103309" description="Phosphate-binding protein" evidence="4">
    <location>
        <begin position="22"/>
        <end position="298"/>
    </location>
</feature>
<evidence type="ECO:0000313" key="6">
    <source>
        <dbReference type="EMBL" id="NMO17175.1"/>
    </source>
</evidence>
<keyword evidence="3 4" id="KW-0732">Signal</keyword>
<dbReference type="SUPFAM" id="SSF53850">
    <property type="entry name" value="Periplasmic binding protein-like II"/>
    <property type="match status" value="1"/>
</dbReference>
<dbReference type="RefSeq" id="WP_169346458.1">
    <property type="nucleotide sequence ID" value="NZ_JABBJJ010000090.1"/>
</dbReference>
<evidence type="ECO:0000256" key="1">
    <source>
        <dbReference type="ARBA" id="ARBA00008725"/>
    </source>
</evidence>
<dbReference type="InterPro" id="IPR024370">
    <property type="entry name" value="PBP_domain"/>
</dbReference>
<evidence type="ECO:0000313" key="7">
    <source>
        <dbReference type="Proteomes" id="UP000518300"/>
    </source>
</evidence>
<dbReference type="Gene3D" id="3.40.190.10">
    <property type="entry name" value="Periplasmic binding protein-like II"/>
    <property type="match status" value="2"/>
</dbReference>
<dbReference type="PANTHER" id="PTHR30570">
    <property type="entry name" value="PERIPLASMIC PHOSPHATE BINDING COMPONENT OF PHOSPHATE ABC TRANSPORTER"/>
    <property type="match status" value="1"/>
</dbReference>
<dbReference type="GO" id="GO:0042301">
    <property type="term" value="F:phosphate ion binding"/>
    <property type="evidence" value="ECO:0007669"/>
    <property type="project" value="UniProtKB-UniRule"/>
</dbReference>
<evidence type="ECO:0000256" key="3">
    <source>
        <dbReference type="ARBA" id="ARBA00022729"/>
    </source>
</evidence>
<dbReference type="PANTHER" id="PTHR30570:SF1">
    <property type="entry name" value="PHOSPHATE-BINDING PROTEIN PSTS"/>
    <property type="match status" value="1"/>
</dbReference>
<comment type="caution">
    <text evidence="6">The sequence shown here is derived from an EMBL/GenBank/DDBJ whole genome shotgun (WGS) entry which is preliminary data.</text>
</comment>
<dbReference type="GO" id="GO:0006817">
    <property type="term" value="P:phosphate ion transport"/>
    <property type="evidence" value="ECO:0007669"/>
    <property type="project" value="UniProtKB-UniRule"/>
</dbReference>